<dbReference type="PANTHER" id="PTHR24305">
    <property type="entry name" value="CYTOCHROME P450"/>
    <property type="match status" value="1"/>
</dbReference>
<evidence type="ECO:0000313" key="3">
    <source>
        <dbReference type="Proteomes" id="UP000801428"/>
    </source>
</evidence>
<dbReference type="PRINTS" id="PR00385">
    <property type="entry name" value="P450"/>
</dbReference>
<comment type="caution">
    <text evidence="2">The sequence shown here is derived from an EMBL/GenBank/DDBJ whole genome shotgun (WGS) entry which is preliminary data.</text>
</comment>
<comment type="cofactor">
    <cofactor evidence="1">
        <name>heme</name>
        <dbReference type="ChEBI" id="CHEBI:30413"/>
    </cofactor>
</comment>
<dbReference type="PANTHER" id="PTHR24305:SF168">
    <property type="entry name" value="P450, PUTATIVE (EUROFUNG)-RELATED"/>
    <property type="match status" value="1"/>
</dbReference>
<keyword evidence="1" id="KW-0408">Iron</keyword>
<dbReference type="Pfam" id="PF00067">
    <property type="entry name" value="p450"/>
    <property type="match status" value="1"/>
</dbReference>
<reference evidence="2" key="1">
    <citation type="submission" date="2019-04" db="EMBL/GenBank/DDBJ databases">
        <title>Sequencing of skin fungus with MAO and IRED activity.</title>
        <authorList>
            <person name="Marsaioli A.J."/>
            <person name="Bonatto J.M.C."/>
            <person name="Reis Junior O."/>
        </authorList>
    </citation>
    <scope>NUCLEOTIDE SEQUENCE</scope>
    <source>
        <strain evidence="2">30M1</strain>
    </source>
</reference>
<dbReference type="PRINTS" id="PR00463">
    <property type="entry name" value="EP450I"/>
</dbReference>
<dbReference type="OrthoDB" id="3934656at2759"/>
<dbReference type="InterPro" id="IPR036396">
    <property type="entry name" value="Cyt_P450_sf"/>
</dbReference>
<keyword evidence="1" id="KW-0349">Heme</keyword>
<gene>
    <name evidence="2" type="ORF">E8E13_008015</name>
</gene>
<dbReference type="CDD" id="cd11060">
    <property type="entry name" value="CYP57A1-like"/>
    <property type="match status" value="1"/>
</dbReference>
<evidence type="ECO:0008006" key="4">
    <source>
        <dbReference type="Google" id="ProtNLM"/>
    </source>
</evidence>
<dbReference type="InterPro" id="IPR002401">
    <property type="entry name" value="Cyt_P450_E_grp-I"/>
</dbReference>
<evidence type="ECO:0000256" key="1">
    <source>
        <dbReference type="PIRSR" id="PIRSR602401-1"/>
    </source>
</evidence>
<dbReference type="SUPFAM" id="SSF48264">
    <property type="entry name" value="Cytochrome P450"/>
    <property type="match status" value="1"/>
</dbReference>
<evidence type="ECO:0000313" key="2">
    <source>
        <dbReference type="EMBL" id="KAF2998659.1"/>
    </source>
</evidence>
<feature type="binding site" description="axial binding residue" evidence="1">
    <location>
        <position position="391"/>
    </location>
    <ligand>
        <name>heme</name>
        <dbReference type="ChEBI" id="CHEBI:30413"/>
    </ligand>
    <ligandPart>
        <name>Fe</name>
        <dbReference type="ChEBI" id="CHEBI:18248"/>
    </ligandPart>
</feature>
<dbReference type="AlphaFoldDB" id="A0A9P4TA16"/>
<organism evidence="2 3">
    <name type="scientific">Curvularia kusanoi</name>
    <name type="common">Cochliobolus kusanoi</name>
    <dbReference type="NCBI Taxonomy" id="90978"/>
    <lineage>
        <taxon>Eukaryota</taxon>
        <taxon>Fungi</taxon>
        <taxon>Dikarya</taxon>
        <taxon>Ascomycota</taxon>
        <taxon>Pezizomycotina</taxon>
        <taxon>Dothideomycetes</taxon>
        <taxon>Pleosporomycetidae</taxon>
        <taxon>Pleosporales</taxon>
        <taxon>Pleosporineae</taxon>
        <taxon>Pleosporaceae</taxon>
        <taxon>Curvularia</taxon>
    </lineage>
</organism>
<proteinExistence type="predicted"/>
<dbReference type="GO" id="GO:0020037">
    <property type="term" value="F:heme binding"/>
    <property type="evidence" value="ECO:0007669"/>
    <property type="project" value="InterPro"/>
</dbReference>
<dbReference type="Proteomes" id="UP000801428">
    <property type="component" value="Unassembled WGS sequence"/>
</dbReference>
<dbReference type="InterPro" id="IPR050121">
    <property type="entry name" value="Cytochrome_P450_monoxygenase"/>
</dbReference>
<dbReference type="EMBL" id="SWKU01000019">
    <property type="protein sequence ID" value="KAF2998659.1"/>
    <property type="molecule type" value="Genomic_DNA"/>
</dbReference>
<accession>A0A9P4TA16</accession>
<keyword evidence="1" id="KW-0479">Metal-binding</keyword>
<keyword evidence="3" id="KW-1185">Reference proteome</keyword>
<protein>
    <recommendedName>
        <fullName evidence="4">Cytochrome P450</fullName>
    </recommendedName>
</protein>
<sequence length="449" mass="50253">MQRQPFAFKEAHEEFGSLIRVGPNEVATNDPEVLRKIMAIRSTYTRGDFYKAMRFDPDRDNLLSQRDEVAHTQMRAKMAAGYSGKENTSMEGTVDDEIANFVHLIESKYISTGQDFRPIQFGEKASFFTLDIISNLAFGQAFGYLDKDEDVYDYLKITEASISFLILIANVPILADILQSRVLRKFMPSEADKAGFGAFIGVAKKIVAERFKPKAESQFDMLGSFIRHGLTEEEAAGEALLQIAAGSDTSAGAIRTIMLHTITNPNIYKKLQAEIDQGINTRKISSPVTDTEGRKLPYLQALIKEGLRYYPPASGNMFKQVPAGGDIIDGKFLPEGTQIGGSALGMHHSKQIYGPDADLFRPERWLEASDEKAVVMNSAVDICFHSGKYQCLGKSVALMEFNKVFVELFRRFDFSVCRADRPANVYNAGIWYMNDFWLRVTVREDAPSS</sequence>
<dbReference type="GO" id="GO:0016705">
    <property type="term" value="F:oxidoreductase activity, acting on paired donors, with incorporation or reduction of molecular oxygen"/>
    <property type="evidence" value="ECO:0007669"/>
    <property type="project" value="InterPro"/>
</dbReference>
<dbReference type="InterPro" id="IPR001128">
    <property type="entry name" value="Cyt_P450"/>
</dbReference>
<dbReference type="GO" id="GO:0004497">
    <property type="term" value="F:monooxygenase activity"/>
    <property type="evidence" value="ECO:0007669"/>
    <property type="project" value="InterPro"/>
</dbReference>
<dbReference type="Gene3D" id="1.10.630.10">
    <property type="entry name" value="Cytochrome P450"/>
    <property type="match status" value="1"/>
</dbReference>
<name>A0A9P4TA16_CURKU</name>
<dbReference type="GO" id="GO:0005506">
    <property type="term" value="F:iron ion binding"/>
    <property type="evidence" value="ECO:0007669"/>
    <property type="project" value="InterPro"/>
</dbReference>